<evidence type="ECO:0000313" key="1">
    <source>
        <dbReference type="EMBL" id="CDL11578.1"/>
    </source>
</evidence>
<accession>W1DQ99</accession>
<keyword evidence="2" id="KW-1185">Reference proteome</keyword>
<evidence type="ECO:0000313" key="2">
    <source>
        <dbReference type="Proteomes" id="UP000019183"/>
    </source>
</evidence>
<reference evidence="1" key="1">
    <citation type="submission" date="2013-10" db="EMBL/GenBank/DDBJ databases">
        <title>Antibiotic resistance diversity of beta-lactamase producers in the General Hospital Vienna.</title>
        <authorList>
            <person name="Barisic I."/>
            <person name="Mitteregger D."/>
            <person name="Hirschl A.M."/>
            <person name="Noehammer C."/>
            <person name="Wiesinger-Mayr H."/>
        </authorList>
    </citation>
    <scope>NUCLEOTIDE SEQUENCE [LARGE SCALE GENOMIC DNA]</scope>
    <source>
        <strain evidence="1">IS43</strain>
    </source>
</reference>
<dbReference type="AlphaFoldDB" id="W1DQ99"/>
<organism evidence="1 2">
    <name type="scientific">Klebsiella pneumoniae IS43</name>
    <dbReference type="NCBI Taxonomy" id="1432552"/>
    <lineage>
        <taxon>Bacteria</taxon>
        <taxon>Pseudomonadati</taxon>
        <taxon>Pseudomonadota</taxon>
        <taxon>Gammaproteobacteria</taxon>
        <taxon>Enterobacterales</taxon>
        <taxon>Enterobacteriaceae</taxon>
        <taxon>Klebsiella/Raoultella group</taxon>
        <taxon>Klebsiella</taxon>
        <taxon>Klebsiella pneumoniae complex</taxon>
    </lineage>
</organism>
<dbReference type="EMBL" id="CBWK010000688">
    <property type="protein sequence ID" value="CDL11578.1"/>
    <property type="molecule type" value="Genomic_DNA"/>
</dbReference>
<proteinExistence type="predicted"/>
<name>W1DQ99_KLEPN</name>
<dbReference type="Proteomes" id="UP000019183">
    <property type="component" value="Unassembled WGS sequence"/>
</dbReference>
<sequence>MIFLLTTSNSQVMRYNPRIRHIYEADPVTSADFLRKFNHNVPRDVINELANNKYDIIIDPSLFDIPVHRLRLFRQIKAKSVLGFNKWPSIKHYSHSFDFDCQRCT</sequence>
<protein>
    <submittedName>
        <fullName evidence="1">LOS biosynthesis enzyme LBGB</fullName>
    </submittedName>
</protein>
<comment type="caution">
    <text evidence="1">The sequence shown here is derived from an EMBL/GenBank/DDBJ whole genome shotgun (WGS) entry which is preliminary data.</text>
</comment>
<dbReference type="Gene3D" id="3.40.50.2000">
    <property type="entry name" value="Glycogen Phosphorylase B"/>
    <property type="match status" value="1"/>
</dbReference>